<reference evidence="5 6" key="1">
    <citation type="submission" date="2017-07" db="EMBL/GenBank/DDBJ databases">
        <title>Draft Genome Sequences of Select Purple Nonsulfur Bacteria.</title>
        <authorList>
            <person name="Lasarre B."/>
            <person name="Mckinlay J.B."/>
        </authorList>
    </citation>
    <scope>NUCLEOTIDE SEQUENCE [LARGE SCALE GENOMIC DNA]</scope>
    <source>
        <strain evidence="5 6">DSM 11290</strain>
    </source>
</reference>
<comment type="caution">
    <text evidence="5">The sequence shown here is derived from an EMBL/GenBank/DDBJ whole genome shotgun (WGS) entry which is preliminary data.</text>
</comment>
<gene>
    <name evidence="5" type="ORF">CH339_06935</name>
</gene>
<dbReference type="RefSeq" id="WP_111433602.1">
    <property type="nucleotide sequence ID" value="NZ_JACIGG010000009.1"/>
</dbReference>
<accession>A0A327JPW9</accession>
<dbReference type="GO" id="GO:0008703">
    <property type="term" value="F:5-amino-6-(5-phosphoribosylamino)uracil reductase activity"/>
    <property type="evidence" value="ECO:0007669"/>
    <property type="project" value="InterPro"/>
</dbReference>
<evidence type="ECO:0000313" key="5">
    <source>
        <dbReference type="EMBL" id="RAI28347.1"/>
    </source>
</evidence>
<name>A0A327JPW9_9HYPH</name>
<dbReference type="GO" id="GO:0009231">
    <property type="term" value="P:riboflavin biosynthetic process"/>
    <property type="evidence" value="ECO:0007669"/>
    <property type="project" value="InterPro"/>
</dbReference>
<dbReference type="OrthoDB" id="9800865at2"/>
<dbReference type="PANTHER" id="PTHR38011">
    <property type="entry name" value="DIHYDROFOLATE REDUCTASE FAMILY PROTEIN (AFU_ORTHOLOGUE AFUA_8G06820)"/>
    <property type="match status" value="1"/>
</dbReference>
<keyword evidence="3" id="KW-0560">Oxidoreductase</keyword>
<evidence type="ECO:0000256" key="1">
    <source>
        <dbReference type="ARBA" id="ARBA00005104"/>
    </source>
</evidence>
<dbReference type="EMBL" id="NPEV01000010">
    <property type="protein sequence ID" value="RAI28347.1"/>
    <property type="molecule type" value="Genomic_DNA"/>
</dbReference>
<dbReference type="SUPFAM" id="SSF53597">
    <property type="entry name" value="Dihydrofolate reductase-like"/>
    <property type="match status" value="1"/>
</dbReference>
<evidence type="ECO:0000313" key="6">
    <source>
        <dbReference type="Proteomes" id="UP000249299"/>
    </source>
</evidence>
<evidence type="ECO:0000256" key="2">
    <source>
        <dbReference type="ARBA" id="ARBA00022857"/>
    </source>
</evidence>
<keyword evidence="6" id="KW-1185">Reference proteome</keyword>
<dbReference type="AlphaFoldDB" id="A0A327JPW9"/>
<comment type="pathway">
    <text evidence="1">Cofactor biosynthesis; riboflavin biosynthesis.</text>
</comment>
<keyword evidence="2" id="KW-0521">NADP</keyword>
<feature type="domain" description="Bacterial bifunctional deaminase-reductase C-terminal" evidence="4">
    <location>
        <begin position="4"/>
        <end position="217"/>
    </location>
</feature>
<dbReference type="Pfam" id="PF01872">
    <property type="entry name" value="RibD_C"/>
    <property type="match status" value="1"/>
</dbReference>
<dbReference type="PANTHER" id="PTHR38011:SF7">
    <property type="entry name" value="2,5-DIAMINO-6-RIBOSYLAMINO-4(3H)-PYRIMIDINONE 5'-PHOSPHATE REDUCTASE"/>
    <property type="match status" value="1"/>
</dbReference>
<evidence type="ECO:0000256" key="3">
    <source>
        <dbReference type="ARBA" id="ARBA00023002"/>
    </source>
</evidence>
<organism evidence="5 6">
    <name type="scientific">Rhodobium orientis</name>
    <dbReference type="NCBI Taxonomy" id="34017"/>
    <lineage>
        <taxon>Bacteria</taxon>
        <taxon>Pseudomonadati</taxon>
        <taxon>Pseudomonadota</taxon>
        <taxon>Alphaproteobacteria</taxon>
        <taxon>Hyphomicrobiales</taxon>
        <taxon>Rhodobiaceae</taxon>
        <taxon>Rhodobium</taxon>
    </lineage>
</organism>
<protein>
    <submittedName>
        <fullName evidence="5">Riboflavin deaminase</fullName>
    </submittedName>
</protein>
<sequence>MPRPEIICHMVTSLDGRLLPDRWPVCQESLASLYDGVAERFGADGWIVGRKTMEHYIATGPCSTMPEAQPRADIVANAKGRAIGICFDRRGRLRPESGEVDGDHLVLVLSERVSAEHADDLAARGVSVFFAGPDGEDIAGVLPRIAEAFGARRLLLEGGGQLNGAFLAADLIDETSTLILPVIDGKSDVPAIYDTKADAKALHLDFISAEDLDDGTVWLRHRVKRA</sequence>
<evidence type="ECO:0000259" key="4">
    <source>
        <dbReference type="Pfam" id="PF01872"/>
    </source>
</evidence>
<dbReference type="Proteomes" id="UP000249299">
    <property type="component" value="Unassembled WGS sequence"/>
</dbReference>
<dbReference type="Gene3D" id="3.40.430.10">
    <property type="entry name" value="Dihydrofolate Reductase, subunit A"/>
    <property type="match status" value="1"/>
</dbReference>
<dbReference type="InterPro" id="IPR050765">
    <property type="entry name" value="Riboflavin_Biosynth_HTPR"/>
</dbReference>
<proteinExistence type="predicted"/>
<dbReference type="InterPro" id="IPR024072">
    <property type="entry name" value="DHFR-like_dom_sf"/>
</dbReference>
<dbReference type="InterPro" id="IPR002734">
    <property type="entry name" value="RibDG_C"/>
</dbReference>